<dbReference type="Gene3D" id="1.25.40.10">
    <property type="entry name" value="Tetratricopeptide repeat domain"/>
    <property type="match status" value="1"/>
</dbReference>
<keyword evidence="6" id="KW-1185">Reference proteome</keyword>
<name>A0A6A6QTI9_9PEZI</name>
<dbReference type="SMART" id="SM00671">
    <property type="entry name" value="SEL1"/>
    <property type="match status" value="1"/>
</dbReference>
<evidence type="ECO:0000256" key="1">
    <source>
        <dbReference type="ARBA" id="ARBA00022737"/>
    </source>
</evidence>
<evidence type="ECO:0000256" key="3">
    <source>
        <dbReference type="PROSITE-ProRule" id="PRU00023"/>
    </source>
</evidence>
<protein>
    <submittedName>
        <fullName evidence="5">Ankyrin</fullName>
    </submittedName>
</protein>
<dbReference type="SUPFAM" id="SSF48403">
    <property type="entry name" value="Ankyrin repeat"/>
    <property type="match status" value="2"/>
</dbReference>
<dbReference type="InterPro" id="IPR036770">
    <property type="entry name" value="Ankyrin_rpt-contain_sf"/>
</dbReference>
<dbReference type="InterPro" id="IPR002110">
    <property type="entry name" value="Ankyrin_rpt"/>
</dbReference>
<dbReference type="Pfam" id="PF12796">
    <property type="entry name" value="Ank_2"/>
    <property type="match status" value="1"/>
</dbReference>
<feature type="repeat" description="ANK" evidence="3">
    <location>
        <begin position="454"/>
        <end position="486"/>
    </location>
</feature>
<reference evidence="5" key="1">
    <citation type="journal article" date="2020" name="Stud. Mycol.">
        <title>101 Dothideomycetes genomes: a test case for predicting lifestyles and emergence of pathogens.</title>
        <authorList>
            <person name="Haridas S."/>
            <person name="Albert R."/>
            <person name="Binder M."/>
            <person name="Bloem J."/>
            <person name="Labutti K."/>
            <person name="Salamov A."/>
            <person name="Andreopoulos B."/>
            <person name="Baker S."/>
            <person name="Barry K."/>
            <person name="Bills G."/>
            <person name="Bluhm B."/>
            <person name="Cannon C."/>
            <person name="Castanera R."/>
            <person name="Culley D."/>
            <person name="Daum C."/>
            <person name="Ezra D."/>
            <person name="Gonzalez J."/>
            <person name="Henrissat B."/>
            <person name="Kuo A."/>
            <person name="Liang C."/>
            <person name="Lipzen A."/>
            <person name="Lutzoni F."/>
            <person name="Magnuson J."/>
            <person name="Mondo S."/>
            <person name="Nolan M."/>
            <person name="Ohm R."/>
            <person name="Pangilinan J."/>
            <person name="Park H.-J."/>
            <person name="Ramirez L."/>
            <person name="Alfaro M."/>
            <person name="Sun H."/>
            <person name="Tritt A."/>
            <person name="Yoshinaga Y."/>
            <person name="Zwiers L.-H."/>
            <person name="Turgeon B."/>
            <person name="Goodwin S."/>
            <person name="Spatafora J."/>
            <person name="Crous P."/>
            <person name="Grigoriev I."/>
        </authorList>
    </citation>
    <scope>NUCLEOTIDE SEQUENCE</scope>
    <source>
        <strain evidence="5">CBS 269.34</strain>
    </source>
</reference>
<dbReference type="Pfam" id="PF00023">
    <property type="entry name" value="Ank"/>
    <property type="match status" value="1"/>
</dbReference>
<evidence type="ECO:0000313" key="5">
    <source>
        <dbReference type="EMBL" id="KAF2495499.1"/>
    </source>
</evidence>
<evidence type="ECO:0000256" key="4">
    <source>
        <dbReference type="SAM" id="Phobius"/>
    </source>
</evidence>
<keyword evidence="2 3" id="KW-0040">ANK repeat</keyword>
<dbReference type="AlphaFoldDB" id="A0A6A6QTI9"/>
<keyword evidence="4" id="KW-1133">Transmembrane helix</keyword>
<keyword evidence="4" id="KW-0812">Transmembrane</keyword>
<accession>A0A6A6QTI9</accession>
<dbReference type="SMART" id="SM00248">
    <property type="entry name" value="ANK"/>
    <property type="match status" value="8"/>
</dbReference>
<keyword evidence="4" id="KW-0472">Membrane</keyword>
<evidence type="ECO:0000313" key="6">
    <source>
        <dbReference type="Proteomes" id="UP000799750"/>
    </source>
</evidence>
<organism evidence="5 6">
    <name type="scientific">Lophium mytilinum</name>
    <dbReference type="NCBI Taxonomy" id="390894"/>
    <lineage>
        <taxon>Eukaryota</taxon>
        <taxon>Fungi</taxon>
        <taxon>Dikarya</taxon>
        <taxon>Ascomycota</taxon>
        <taxon>Pezizomycotina</taxon>
        <taxon>Dothideomycetes</taxon>
        <taxon>Pleosporomycetidae</taxon>
        <taxon>Mytilinidiales</taxon>
        <taxon>Mytilinidiaceae</taxon>
        <taxon>Lophium</taxon>
    </lineage>
</organism>
<dbReference type="PROSITE" id="PS50297">
    <property type="entry name" value="ANK_REP_REGION"/>
    <property type="match status" value="1"/>
</dbReference>
<dbReference type="OrthoDB" id="3253298at2759"/>
<sequence length="902" mass="102048">MLLAVPRDILIELQSLHAVDADGSLEATFQLGLCHVAGFGVQRDGQQAVDLVKRAAEGGLSKARLALPRIAGAFGVALSPETRQLVISWLIEASRNGPGIAWMELERLGFEQRILGPSELLRTATNIAKSPHDSGLLHAVKLGDEEAVRKLSTHGSFPGQFGETPLHCATLLPKSVGLPIAEILLKGGANIYQPTSRQYQLSRDDFILEAMPEHTTPLEWAIINDRVSFVRLFLEFSESSDLPSEVYGSTTTPLAYAARHQSIKCLKYLCNEHGRSNADINTFDKYGFSAFYYAVRPDLLDRVLRYVPEERDGPTRSDISPVVAREESIINMLVASGSDMKVSSAGHFNCLHLITAFGEPSTLEAVLNIKGSDLLVNQESQYGWTPLVDAIFWRRKDSFKLLLEHHASPKDIWPKTKRHAIHTCCLLPNTSSALFFAETLLHEHPSCLHARDTWNRTPLHFAAIFGKLKLIDLYLSKGAKLLVFDIHRITPLGLAVEARSMRGVRRLRDEHDSRNLPLLGFKTSSLSPRYFSVFHFLLQPGGKSPTYVRNSRVPSPYPGCADHPFSGPSLNVLDDLLSHYKYRVSFGINFIESIVHSPYKHESGIREAVQMANWDAVDMILKSGKFTVDLRHLLKIAFDQRILGSGHFASEDARKKMVKYLWQEQEEEYQALYKTRQTSLMRFLWRYHYRMYGTMEQEQYQRVNQWLFDNRYLWHKPMFPDLDLWVHTRLPVTLILSIFVGCLLCPLLVCLAIITADPATQYGTRNKGRTGVMVFCVSQALIRCWLHSLISSVKTSTLLFFPQMLRGLTIAYCASQKTLKLRSWQMRLVQSVLCLAVPALGVFNIWILNPENANIVRFHPKYSLAKGVAWDARVLPPWRQNILGHFFRLCDVLLAWSVIAYV</sequence>
<proteinExistence type="predicted"/>
<feature type="transmembrane region" description="Helical" evidence="4">
    <location>
        <begin position="827"/>
        <end position="848"/>
    </location>
</feature>
<dbReference type="PANTHER" id="PTHR24198">
    <property type="entry name" value="ANKYRIN REPEAT AND PROTEIN KINASE DOMAIN-CONTAINING PROTEIN"/>
    <property type="match status" value="1"/>
</dbReference>
<dbReference type="InterPro" id="IPR006597">
    <property type="entry name" value="Sel1-like"/>
</dbReference>
<gene>
    <name evidence="5" type="ORF">BU16DRAFT_391129</name>
</gene>
<feature type="transmembrane region" description="Helical" evidence="4">
    <location>
        <begin position="768"/>
        <end position="790"/>
    </location>
</feature>
<dbReference type="PROSITE" id="PS50088">
    <property type="entry name" value="ANK_REPEAT"/>
    <property type="match status" value="2"/>
</dbReference>
<dbReference type="Proteomes" id="UP000799750">
    <property type="component" value="Unassembled WGS sequence"/>
</dbReference>
<dbReference type="PANTHER" id="PTHR24198:SF165">
    <property type="entry name" value="ANKYRIN REPEAT-CONTAINING PROTEIN-RELATED"/>
    <property type="match status" value="1"/>
</dbReference>
<feature type="repeat" description="ANK" evidence="3">
    <location>
        <begin position="161"/>
        <end position="196"/>
    </location>
</feature>
<dbReference type="SUPFAM" id="SSF81901">
    <property type="entry name" value="HCP-like"/>
    <property type="match status" value="1"/>
</dbReference>
<dbReference type="Pfam" id="PF13606">
    <property type="entry name" value="Ank_3"/>
    <property type="match status" value="1"/>
</dbReference>
<evidence type="ECO:0000256" key="2">
    <source>
        <dbReference type="ARBA" id="ARBA00023043"/>
    </source>
</evidence>
<feature type="transmembrane region" description="Helical" evidence="4">
    <location>
        <begin position="734"/>
        <end position="756"/>
    </location>
</feature>
<dbReference type="InterPro" id="IPR011990">
    <property type="entry name" value="TPR-like_helical_dom_sf"/>
</dbReference>
<dbReference type="EMBL" id="MU004189">
    <property type="protein sequence ID" value="KAF2495499.1"/>
    <property type="molecule type" value="Genomic_DNA"/>
</dbReference>
<keyword evidence="1" id="KW-0677">Repeat</keyword>
<dbReference type="Gene3D" id="1.25.40.20">
    <property type="entry name" value="Ankyrin repeat-containing domain"/>
    <property type="match status" value="2"/>
</dbReference>